<organism evidence="2 3">
    <name type="scientific">OM182 bacterium BACL3 MAG-120507-bin80</name>
    <dbReference type="NCBI Taxonomy" id="1655577"/>
    <lineage>
        <taxon>Bacteria</taxon>
        <taxon>Pseudomonadati</taxon>
        <taxon>Pseudomonadota</taxon>
        <taxon>Gammaproteobacteria</taxon>
        <taxon>OMG group</taxon>
        <taxon>OM182 clade</taxon>
    </lineage>
</organism>
<evidence type="ECO:0000256" key="1">
    <source>
        <dbReference type="SAM" id="Phobius"/>
    </source>
</evidence>
<dbReference type="InterPro" id="IPR012902">
    <property type="entry name" value="N_methyl_site"/>
</dbReference>
<name>A0A0R2S8S4_9GAMM</name>
<dbReference type="AlphaFoldDB" id="A0A0R2S8S4"/>
<keyword evidence="1" id="KW-0472">Membrane</keyword>
<sequence>MTPTSLSSASSQRGFTLLELILVMGIVALAAALVAPNLTSLDSRNFDAQLRDLGAQLNYARRNAIVSGQVSSIELRAQDVQTTDADTIQPHAENLWFSDSISLAFSADDRREADYEPIDSLVVSFYPEGGTTGGRLRLSQETQRAWVAIDSFTGRITVSREDER</sequence>
<keyword evidence="1" id="KW-1133">Transmembrane helix</keyword>
<dbReference type="Pfam" id="PF07963">
    <property type="entry name" value="N_methyl"/>
    <property type="match status" value="1"/>
</dbReference>
<comment type="caution">
    <text evidence="2">The sequence shown here is derived from an EMBL/GenBank/DDBJ whole genome shotgun (WGS) entry which is preliminary data.</text>
</comment>
<dbReference type="PROSITE" id="PS00409">
    <property type="entry name" value="PROKAR_NTER_METHYL"/>
    <property type="match status" value="1"/>
</dbReference>
<dbReference type="Proteomes" id="UP000051934">
    <property type="component" value="Unassembled WGS sequence"/>
</dbReference>
<protein>
    <recommendedName>
        <fullName evidence="4">General secretion pathway protein H</fullName>
    </recommendedName>
</protein>
<dbReference type="EMBL" id="LIBB01000227">
    <property type="protein sequence ID" value="KRO71174.1"/>
    <property type="molecule type" value="Genomic_DNA"/>
</dbReference>
<accession>A0A0R2S8S4</accession>
<proteinExistence type="predicted"/>
<gene>
    <name evidence="2" type="ORF">ABR69_09165</name>
</gene>
<dbReference type="Gene3D" id="3.30.700.10">
    <property type="entry name" value="Glycoprotein, Type 4 Pilin"/>
    <property type="match status" value="1"/>
</dbReference>
<feature type="transmembrane region" description="Helical" evidence="1">
    <location>
        <begin position="15"/>
        <end position="35"/>
    </location>
</feature>
<reference evidence="2 3" key="1">
    <citation type="submission" date="2015-10" db="EMBL/GenBank/DDBJ databases">
        <title>Metagenome-Assembled Genomes uncover a global brackish microbiome.</title>
        <authorList>
            <person name="Hugerth L.W."/>
            <person name="Larsson J."/>
            <person name="Alneberg J."/>
            <person name="Lindh M.V."/>
            <person name="Legrand C."/>
            <person name="Pinhassi J."/>
            <person name="Andersson A.F."/>
        </authorList>
    </citation>
    <scope>NUCLEOTIDE SEQUENCE [LARGE SCALE GENOMIC DNA]</scope>
    <source>
        <strain evidence="2">BACL4 MAG-120507-bin80</strain>
    </source>
</reference>
<evidence type="ECO:0008006" key="4">
    <source>
        <dbReference type="Google" id="ProtNLM"/>
    </source>
</evidence>
<dbReference type="SUPFAM" id="SSF54523">
    <property type="entry name" value="Pili subunits"/>
    <property type="match status" value="1"/>
</dbReference>
<keyword evidence="1" id="KW-0812">Transmembrane</keyword>
<evidence type="ECO:0000313" key="2">
    <source>
        <dbReference type="EMBL" id="KRO71174.1"/>
    </source>
</evidence>
<dbReference type="NCBIfam" id="TIGR02532">
    <property type="entry name" value="IV_pilin_GFxxxE"/>
    <property type="match status" value="1"/>
</dbReference>
<evidence type="ECO:0000313" key="3">
    <source>
        <dbReference type="Proteomes" id="UP000051934"/>
    </source>
</evidence>
<dbReference type="InterPro" id="IPR045584">
    <property type="entry name" value="Pilin-like"/>
</dbReference>